<dbReference type="Proteomes" id="UP001519460">
    <property type="component" value="Unassembled WGS sequence"/>
</dbReference>
<proteinExistence type="predicted"/>
<evidence type="ECO:0000313" key="3">
    <source>
        <dbReference type="Proteomes" id="UP001519460"/>
    </source>
</evidence>
<dbReference type="AlphaFoldDB" id="A0ABD0K430"/>
<reference evidence="2 3" key="1">
    <citation type="journal article" date="2023" name="Sci. Data">
        <title>Genome assembly of the Korean intertidal mud-creeper Batillaria attramentaria.</title>
        <authorList>
            <person name="Patra A.K."/>
            <person name="Ho P.T."/>
            <person name="Jun S."/>
            <person name="Lee S.J."/>
            <person name="Kim Y."/>
            <person name="Won Y.J."/>
        </authorList>
    </citation>
    <scope>NUCLEOTIDE SEQUENCE [LARGE SCALE GENOMIC DNA]</scope>
    <source>
        <strain evidence="2">Wonlab-2016</strain>
    </source>
</reference>
<organism evidence="2 3">
    <name type="scientific">Batillaria attramentaria</name>
    <dbReference type="NCBI Taxonomy" id="370345"/>
    <lineage>
        <taxon>Eukaryota</taxon>
        <taxon>Metazoa</taxon>
        <taxon>Spiralia</taxon>
        <taxon>Lophotrochozoa</taxon>
        <taxon>Mollusca</taxon>
        <taxon>Gastropoda</taxon>
        <taxon>Caenogastropoda</taxon>
        <taxon>Sorbeoconcha</taxon>
        <taxon>Cerithioidea</taxon>
        <taxon>Batillariidae</taxon>
        <taxon>Batillaria</taxon>
    </lineage>
</organism>
<sequence length="111" mass="12206">MMKNPERCHLVTCSQLMTSHYGESALPWPNVLQGINSAAAGQLVRREVVVSHFRAGLGDQPVPVNPAFGYWVHPAYSTQPAIDQPQSQSSNSVSSHHQRSQSVIVMTDVMH</sequence>
<keyword evidence="3" id="KW-1185">Reference proteome</keyword>
<feature type="region of interest" description="Disordered" evidence="1">
    <location>
        <begin position="81"/>
        <end position="101"/>
    </location>
</feature>
<evidence type="ECO:0000256" key="1">
    <source>
        <dbReference type="SAM" id="MobiDB-lite"/>
    </source>
</evidence>
<dbReference type="EMBL" id="JACVVK020000249">
    <property type="protein sequence ID" value="KAK7482182.1"/>
    <property type="molecule type" value="Genomic_DNA"/>
</dbReference>
<feature type="compositionally biased region" description="Low complexity" evidence="1">
    <location>
        <begin position="84"/>
        <end position="95"/>
    </location>
</feature>
<name>A0ABD0K430_9CAEN</name>
<protein>
    <submittedName>
        <fullName evidence="2">Uncharacterized protein</fullName>
    </submittedName>
</protein>
<comment type="caution">
    <text evidence="2">The sequence shown here is derived from an EMBL/GenBank/DDBJ whole genome shotgun (WGS) entry which is preliminary data.</text>
</comment>
<accession>A0ABD0K430</accession>
<evidence type="ECO:0000313" key="2">
    <source>
        <dbReference type="EMBL" id="KAK7482182.1"/>
    </source>
</evidence>
<gene>
    <name evidence="2" type="ORF">BaRGS_00026531</name>
</gene>